<keyword evidence="4 8" id="KW-0547">Nucleotide-binding</keyword>
<evidence type="ECO:0000256" key="1">
    <source>
        <dbReference type="ARBA" id="ARBA00005859"/>
    </source>
</evidence>
<comment type="subunit">
    <text evidence="8">Homodimer.</text>
</comment>
<dbReference type="HAMAP" id="MF_00193">
    <property type="entry name" value="NadE_ammonia_dep"/>
    <property type="match status" value="1"/>
</dbReference>
<comment type="similarity">
    <text evidence="1 8 9">Belongs to the NAD synthetase family.</text>
</comment>
<gene>
    <name evidence="8" type="primary">nadE</name>
    <name evidence="12" type="ORF">C8D97_10730</name>
</gene>
<dbReference type="InterPro" id="IPR014729">
    <property type="entry name" value="Rossmann-like_a/b/a_fold"/>
</dbReference>
<evidence type="ECO:0000256" key="7">
    <source>
        <dbReference type="ARBA" id="ARBA00023027"/>
    </source>
</evidence>
<feature type="binding site" evidence="8">
    <location>
        <position position="196"/>
    </location>
    <ligand>
        <name>ATP</name>
        <dbReference type="ChEBI" id="CHEBI:30616"/>
    </ligand>
</feature>
<evidence type="ECO:0000256" key="4">
    <source>
        <dbReference type="ARBA" id="ARBA00022741"/>
    </source>
</evidence>
<dbReference type="UniPathway" id="UPA00253">
    <property type="reaction ID" value="UER00333"/>
</dbReference>
<keyword evidence="5 8" id="KW-0067">ATP-binding</keyword>
<organism evidence="12 13">
    <name type="scientific">Pleionea mediterranea</name>
    <dbReference type="NCBI Taxonomy" id="523701"/>
    <lineage>
        <taxon>Bacteria</taxon>
        <taxon>Pseudomonadati</taxon>
        <taxon>Pseudomonadota</taxon>
        <taxon>Gammaproteobacteria</taxon>
        <taxon>Oceanospirillales</taxon>
        <taxon>Pleioneaceae</taxon>
        <taxon>Pleionea</taxon>
    </lineage>
</organism>
<dbReference type="GO" id="GO:0003952">
    <property type="term" value="F:NAD+ synthase (glutamine-hydrolyzing) activity"/>
    <property type="evidence" value="ECO:0007669"/>
    <property type="project" value="InterPro"/>
</dbReference>
<keyword evidence="3 8" id="KW-0479">Metal-binding</keyword>
<accession>A0A316FMY5</accession>
<keyword evidence="7 8" id="KW-0520">NAD</keyword>
<dbReference type="RefSeq" id="WP_109763660.1">
    <property type="nucleotide sequence ID" value="NZ_QGGU01000007.1"/>
</dbReference>
<dbReference type="PANTHER" id="PTHR23090">
    <property type="entry name" value="NH 3 /GLUTAMINE-DEPENDENT NAD + SYNTHETASE"/>
    <property type="match status" value="1"/>
</dbReference>
<feature type="binding site" evidence="8">
    <location>
        <begin position="45"/>
        <end position="52"/>
    </location>
    <ligand>
        <name>ATP</name>
        <dbReference type="ChEBI" id="CHEBI:30616"/>
    </ligand>
</feature>
<evidence type="ECO:0000256" key="8">
    <source>
        <dbReference type="HAMAP-Rule" id="MF_00193"/>
    </source>
</evidence>
<evidence type="ECO:0000256" key="6">
    <source>
        <dbReference type="ARBA" id="ARBA00022842"/>
    </source>
</evidence>
<protein>
    <recommendedName>
        <fullName evidence="8 10">NH(3)-dependent NAD(+) synthetase</fullName>
        <ecNumber evidence="8 10">6.3.1.5</ecNumber>
    </recommendedName>
</protein>
<dbReference type="CDD" id="cd00553">
    <property type="entry name" value="NAD_synthase"/>
    <property type="match status" value="1"/>
</dbReference>
<evidence type="ECO:0000256" key="5">
    <source>
        <dbReference type="ARBA" id="ARBA00022840"/>
    </source>
</evidence>
<sequence>MFTQKMIVNAMKVDPKANLEVELRKRIDFIKNMLENTGMKHLVLGISGGVDSLTAGRLCQLAVNELNYEVGVGHEFIAVRLPYGNQLDEDDAQTAIKVIEPTRVVKVDIAAAVIAAEQDVIEALNASGINANNPEKNDFVKGNIKARTRMVIQYTIANQVNGLVVGTDHSAEATMGFYTKFGDGACDLAPLFGLNKRQVRGLAKMLGAPEQLYGKPATADLEELAPQALDEDRLGVTYDELDDFLEGKTVNENTAMRIKNQYVLTEHKRAPIPTPA</sequence>
<proteinExistence type="inferred from homology"/>
<dbReference type="SUPFAM" id="SSF52402">
    <property type="entry name" value="Adenine nucleotide alpha hydrolases-like"/>
    <property type="match status" value="1"/>
</dbReference>
<keyword evidence="2 8" id="KW-0436">Ligase</keyword>
<feature type="binding site" evidence="8">
    <location>
        <position position="172"/>
    </location>
    <ligand>
        <name>Mg(2+)</name>
        <dbReference type="ChEBI" id="CHEBI:18420"/>
    </ligand>
</feature>
<dbReference type="GO" id="GO:0009435">
    <property type="term" value="P:NAD+ biosynthetic process"/>
    <property type="evidence" value="ECO:0007669"/>
    <property type="project" value="UniProtKB-UniRule"/>
</dbReference>
<evidence type="ECO:0000256" key="3">
    <source>
        <dbReference type="ARBA" id="ARBA00022723"/>
    </source>
</evidence>
<dbReference type="GO" id="GO:0046872">
    <property type="term" value="F:metal ion binding"/>
    <property type="evidence" value="ECO:0007669"/>
    <property type="project" value="UniProtKB-KW"/>
</dbReference>
<feature type="binding site" description="in other chain" evidence="8">
    <location>
        <begin position="267"/>
        <end position="268"/>
    </location>
    <ligand>
        <name>deamido-NAD(+)</name>
        <dbReference type="ChEBI" id="CHEBI:58437"/>
        <note>ligand shared between two neighboring subunits</note>
    </ligand>
</feature>
<dbReference type="InterPro" id="IPR003694">
    <property type="entry name" value="NAD_synthase"/>
</dbReference>
<comment type="catalytic activity">
    <reaction evidence="8 10">
        <text>deamido-NAD(+) + NH4(+) + ATP = AMP + diphosphate + NAD(+) + H(+)</text>
        <dbReference type="Rhea" id="RHEA:21188"/>
        <dbReference type="ChEBI" id="CHEBI:15378"/>
        <dbReference type="ChEBI" id="CHEBI:28938"/>
        <dbReference type="ChEBI" id="CHEBI:30616"/>
        <dbReference type="ChEBI" id="CHEBI:33019"/>
        <dbReference type="ChEBI" id="CHEBI:57540"/>
        <dbReference type="ChEBI" id="CHEBI:58437"/>
        <dbReference type="ChEBI" id="CHEBI:456215"/>
        <dbReference type="EC" id="6.3.1.5"/>
    </reaction>
</comment>
<dbReference type="PANTHER" id="PTHR23090:SF7">
    <property type="entry name" value="NH(3)-DEPENDENT NAD(+) SYNTHETASE"/>
    <property type="match status" value="1"/>
</dbReference>
<dbReference type="Pfam" id="PF02540">
    <property type="entry name" value="NAD_synthase"/>
    <property type="match status" value="1"/>
</dbReference>
<dbReference type="InterPro" id="IPR022310">
    <property type="entry name" value="NAD/GMP_synthase"/>
</dbReference>
<dbReference type="InterPro" id="IPR022926">
    <property type="entry name" value="NH(3)-dep_NAD(+)_synth"/>
</dbReference>
<feature type="binding site" evidence="8">
    <location>
        <position position="51"/>
    </location>
    <ligand>
        <name>Mg(2+)</name>
        <dbReference type="ChEBI" id="CHEBI:18420"/>
    </ligand>
</feature>
<evidence type="ECO:0000256" key="9">
    <source>
        <dbReference type="RuleBase" id="RU003811"/>
    </source>
</evidence>
<dbReference type="GO" id="GO:0004359">
    <property type="term" value="F:glutaminase activity"/>
    <property type="evidence" value="ECO:0007669"/>
    <property type="project" value="InterPro"/>
</dbReference>
<comment type="function">
    <text evidence="8">Catalyzes the ATP-dependent amidation of deamido-NAD to form NAD. Uses ammonia as a nitrogen source.</text>
</comment>
<evidence type="ECO:0000259" key="11">
    <source>
        <dbReference type="Pfam" id="PF02540"/>
    </source>
</evidence>
<dbReference type="OrthoDB" id="3266517at2"/>
<dbReference type="AlphaFoldDB" id="A0A316FMY5"/>
<evidence type="ECO:0000256" key="10">
    <source>
        <dbReference type="RuleBase" id="RU003812"/>
    </source>
</evidence>
<evidence type="ECO:0000313" key="13">
    <source>
        <dbReference type="Proteomes" id="UP000245790"/>
    </source>
</evidence>
<feature type="domain" description="NAD/GMP synthase" evidence="11">
    <location>
        <begin position="23"/>
        <end position="270"/>
    </location>
</feature>
<comment type="caution">
    <text evidence="12">The sequence shown here is derived from an EMBL/GenBank/DDBJ whole genome shotgun (WGS) entry which is preliminary data.</text>
</comment>
<dbReference type="EMBL" id="QGGU01000007">
    <property type="protein sequence ID" value="PWK49869.1"/>
    <property type="molecule type" value="Genomic_DNA"/>
</dbReference>
<dbReference type="GO" id="GO:0005737">
    <property type="term" value="C:cytoplasm"/>
    <property type="evidence" value="ECO:0007669"/>
    <property type="project" value="InterPro"/>
</dbReference>
<feature type="binding site" evidence="8">
    <location>
        <position position="218"/>
    </location>
    <ligand>
        <name>ATP</name>
        <dbReference type="ChEBI" id="CHEBI:30616"/>
    </ligand>
</feature>
<feature type="binding site" evidence="8">
    <location>
        <position position="187"/>
    </location>
    <ligand>
        <name>deamido-NAD(+)</name>
        <dbReference type="ChEBI" id="CHEBI:58437"/>
        <note>ligand shared between two neighboring subunits</note>
    </ligand>
</feature>
<dbReference type="Gene3D" id="3.40.50.620">
    <property type="entry name" value="HUPs"/>
    <property type="match status" value="1"/>
</dbReference>
<feature type="binding site" description="in other chain" evidence="8">
    <location>
        <position position="180"/>
    </location>
    <ligand>
        <name>deamido-NAD(+)</name>
        <dbReference type="ChEBI" id="CHEBI:58437"/>
        <note>ligand shared between two neighboring subunits</note>
    </ligand>
</feature>
<reference evidence="12 13" key="1">
    <citation type="submission" date="2018-05" db="EMBL/GenBank/DDBJ databases">
        <title>Genomic Encyclopedia of Type Strains, Phase IV (KMG-IV): sequencing the most valuable type-strain genomes for metagenomic binning, comparative biology and taxonomic classification.</title>
        <authorList>
            <person name="Goeker M."/>
        </authorList>
    </citation>
    <scope>NUCLEOTIDE SEQUENCE [LARGE SCALE GENOMIC DNA]</scope>
    <source>
        <strain evidence="12 13">DSM 25350</strain>
    </source>
</reference>
<dbReference type="EC" id="6.3.1.5" evidence="8 10"/>
<dbReference type="GO" id="GO:0005524">
    <property type="term" value="F:ATP binding"/>
    <property type="evidence" value="ECO:0007669"/>
    <property type="project" value="UniProtKB-UniRule"/>
</dbReference>
<dbReference type="GO" id="GO:0008795">
    <property type="term" value="F:NAD+ synthase activity"/>
    <property type="evidence" value="ECO:0007669"/>
    <property type="project" value="UniProtKB-UniRule"/>
</dbReference>
<keyword evidence="6 8" id="KW-0460">Magnesium</keyword>
<dbReference type="Proteomes" id="UP000245790">
    <property type="component" value="Unassembled WGS sequence"/>
</dbReference>
<keyword evidence="13" id="KW-1185">Reference proteome</keyword>
<dbReference type="NCBIfam" id="NF001979">
    <property type="entry name" value="PRK00768.1"/>
    <property type="match status" value="1"/>
</dbReference>
<comment type="pathway">
    <text evidence="8">Cofactor biosynthesis; NAD(+) biosynthesis; NAD(+) from deamido-NAD(+) (ammonia route): step 1/1.</text>
</comment>
<evidence type="ECO:0000256" key="2">
    <source>
        <dbReference type="ARBA" id="ARBA00022598"/>
    </source>
</evidence>
<dbReference type="NCBIfam" id="TIGR00552">
    <property type="entry name" value="nadE"/>
    <property type="match status" value="1"/>
</dbReference>
<feature type="binding site" description="in other chain" evidence="8">
    <location>
        <position position="147"/>
    </location>
    <ligand>
        <name>deamido-NAD(+)</name>
        <dbReference type="ChEBI" id="CHEBI:58437"/>
        <note>ligand shared between two neighboring subunits</note>
    </ligand>
</feature>
<evidence type="ECO:0000313" key="12">
    <source>
        <dbReference type="EMBL" id="PWK49869.1"/>
    </source>
</evidence>
<feature type="binding site" evidence="8">
    <location>
        <position position="167"/>
    </location>
    <ligand>
        <name>ATP</name>
        <dbReference type="ChEBI" id="CHEBI:30616"/>
    </ligand>
</feature>
<name>A0A316FMY5_9GAMM</name>